<dbReference type="OrthoDB" id="9985428at2759"/>
<dbReference type="EMBL" id="AZNH01000002">
    <property type="protein sequence ID" value="KID91885.1"/>
    <property type="molecule type" value="Genomic_DNA"/>
</dbReference>
<protein>
    <submittedName>
        <fullName evidence="2">Mitochondrial chaperone BCS1</fullName>
    </submittedName>
</protein>
<sequence length="329" mass="37834">MSTFSETLGGAWGMANKDKARYHRKFTDMEARNREARSRRDALRQTARETAAATGHVQWILRGRTDLGWSRKYSGQDIIRRWRLGPPAFAGHGTTIQVRNMDTLDAAVELRRQAMEQPDPRRQRNLRPAVLNFANARKPGGGWWNGAVAQEEAMCYRSTLARSLHQRDYPLGPDQGIYSSRVAVLRHSMRSGHAWITDRGSLSPATVRQLPWYSALTIAAIYKPDTRYAMRGTPPRRTKVFARNADRQLTKAKMRLALHMAAMHGHDMLVLGAFGCGVFENPPWDVAQCWLEVLREYQHRWRCVWFAVYDPRQQGNFRTFEKLLNGKRV</sequence>
<accession>A0A0B4GWG1</accession>
<dbReference type="InterPro" id="IPR012664">
    <property type="entry name" value="CHP02452"/>
</dbReference>
<dbReference type="InterPro" id="IPR043472">
    <property type="entry name" value="Macro_dom-like"/>
</dbReference>
<evidence type="ECO:0000313" key="3">
    <source>
        <dbReference type="Proteomes" id="UP000031192"/>
    </source>
</evidence>
<evidence type="ECO:0000313" key="2">
    <source>
        <dbReference type="EMBL" id="KID91885.1"/>
    </source>
</evidence>
<dbReference type="Pfam" id="PF10021">
    <property type="entry name" value="PARG_cat_microb"/>
    <property type="match status" value="1"/>
</dbReference>
<feature type="domain" description="Microbial-type PARG catalytic" evidence="1">
    <location>
        <begin position="91"/>
        <end position="186"/>
    </location>
</feature>
<comment type="caution">
    <text evidence="2">The sequence shown here is derived from an EMBL/GenBank/DDBJ whole genome shotgun (WGS) entry which is preliminary data.</text>
</comment>
<dbReference type="InterPro" id="IPR019261">
    <property type="entry name" value="PARG_cat_microbial"/>
</dbReference>
<keyword evidence="3" id="KW-1185">Reference proteome</keyword>
<dbReference type="Gene3D" id="3.40.220.10">
    <property type="entry name" value="Leucine Aminopeptidase, subunit E, domain 1"/>
    <property type="match status" value="1"/>
</dbReference>
<dbReference type="SUPFAM" id="SSF52949">
    <property type="entry name" value="Macro domain-like"/>
    <property type="match status" value="1"/>
</dbReference>
<dbReference type="Proteomes" id="UP000031192">
    <property type="component" value="Unassembled WGS sequence"/>
</dbReference>
<organism evidence="2 3">
    <name type="scientific">Metarhizium guizhouense (strain ARSEF 977)</name>
    <dbReference type="NCBI Taxonomy" id="1276136"/>
    <lineage>
        <taxon>Eukaryota</taxon>
        <taxon>Fungi</taxon>
        <taxon>Dikarya</taxon>
        <taxon>Ascomycota</taxon>
        <taxon>Pezizomycotina</taxon>
        <taxon>Sordariomycetes</taxon>
        <taxon>Hypocreomycetidae</taxon>
        <taxon>Hypocreales</taxon>
        <taxon>Clavicipitaceae</taxon>
        <taxon>Metarhizium</taxon>
    </lineage>
</organism>
<reference evidence="2 3" key="1">
    <citation type="journal article" date="2014" name="Proc. Natl. Acad. Sci. U.S.A.">
        <title>Trajectory and genomic determinants of fungal-pathogen speciation and host adaptation.</title>
        <authorList>
            <person name="Hu X."/>
            <person name="Xiao G."/>
            <person name="Zheng P."/>
            <person name="Shang Y."/>
            <person name="Su Y."/>
            <person name="Zhang X."/>
            <person name="Liu X."/>
            <person name="Zhan S."/>
            <person name="St Leger R.J."/>
            <person name="Wang C."/>
        </authorList>
    </citation>
    <scope>NUCLEOTIDE SEQUENCE [LARGE SCALE GENOMIC DNA]</scope>
    <source>
        <strain evidence="2 3">ARSEF 977</strain>
    </source>
</reference>
<gene>
    <name evidence="2" type="ORF">MGU_00796</name>
</gene>
<dbReference type="PANTHER" id="PTHR35596:SF1">
    <property type="entry name" value="MICROBIAL-TYPE PARG CATALYTIC DOMAIN-CONTAINING PROTEIN"/>
    <property type="match status" value="1"/>
</dbReference>
<proteinExistence type="predicted"/>
<dbReference type="PANTHER" id="PTHR35596">
    <property type="entry name" value="DUF2263 DOMAIN-CONTAINING PROTEIN"/>
    <property type="match status" value="1"/>
</dbReference>
<dbReference type="HOGENOM" id="CLU_024412_0_0_1"/>
<dbReference type="NCBIfam" id="TIGR02452">
    <property type="entry name" value="TIGR02452 family protein"/>
    <property type="match status" value="1"/>
</dbReference>
<name>A0A0B4GWG1_METGA</name>
<dbReference type="AlphaFoldDB" id="A0A0B4GWG1"/>
<evidence type="ECO:0000259" key="1">
    <source>
        <dbReference type="Pfam" id="PF10021"/>
    </source>
</evidence>